<dbReference type="PANTHER" id="PTHR40465:SF1">
    <property type="entry name" value="DUF6534 DOMAIN-CONTAINING PROTEIN"/>
    <property type="match status" value="1"/>
</dbReference>
<feature type="region of interest" description="Disordered" evidence="1">
    <location>
        <begin position="299"/>
        <end position="320"/>
    </location>
</feature>
<evidence type="ECO:0000313" key="5">
    <source>
        <dbReference type="Proteomes" id="UP000027073"/>
    </source>
</evidence>
<sequence>MPSPNYGLQILLISSWLNLALYATEINLAYRYMCKFPNDSRMNRGIVRFALVVDTISTVAVCGNAWIFLVGTPRTDLPPTFHRWPLPTLVIATACSASLEQSFLIFRFWKLRHAGSEMQRQMRESASRRFHKLRDVFMAGFLALLVCTHTGFALTSGILIFLNPIIAPGFAVTATTVAKCVSGAADILIAIALVWQLRTVDASFRPTQSLIRRLIANAIASGAIVAVTTLLLMVLFLVKAPAFNIFSAILGRLYSITILVNLSTRLRKHSGSTTGCSDPTPTLNLSSIRIERSLAFQRDDDSGAKDTSVFGTGDNSENTNELRVLTSSGTKIPPLQLLEHGPQAI</sequence>
<dbReference type="Proteomes" id="UP000027073">
    <property type="component" value="Unassembled WGS sequence"/>
</dbReference>
<dbReference type="OrthoDB" id="2993818at2759"/>
<feature type="transmembrane region" description="Helical" evidence="2">
    <location>
        <begin position="168"/>
        <end position="194"/>
    </location>
</feature>
<dbReference type="EMBL" id="KL198005">
    <property type="protein sequence ID" value="KDQ31800.1"/>
    <property type="molecule type" value="Genomic_DNA"/>
</dbReference>
<dbReference type="VEuPathDB" id="FungiDB:PLEOSDRAFT_1100328"/>
<gene>
    <name evidence="4" type="ORF">PLEOSDRAFT_1100328</name>
</gene>
<organism evidence="4 5">
    <name type="scientific">Pleurotus ostreatus (strain PC15)</name>
    <name type="common">Oyster mushroom</name>
    <dbReference type="NCBI Taxonomy" id="1137138"/>
    <lineage>
        <taxon>Eukaryota</taxon>
        <taxon>Fungi</taxon>
        <taxon>Dikarya</taxon>
        <taxon>Basidiomycota</taxon>
        <taxon>Agaricomycotina</taxon>
        <taxon>Agaricomycetes</taxon>
        <taxon>Agaricomycetidae</taxon>
        <taxon>Agaricales</taxon>
        <taxon>Pleurotineae</taxon>
        <taxon>Pleurotaceae</taxon>
        <taxon>Pleurotus</taxon>
    </lineage>
</organism>
<proteinExistence type="predicted"/>
<feature type="compositionally biased region" description="Polar residues" evidence="1">
    <location>
        <begin position="309"/>
        <end position="320"/>
    </location>
</feature>
<evidence type="ECO:0000259" key="3">
    <source>
        <dbReference type="Pfam" id="PF20152"/>
    </source>
</evidence>
<feature type="transmembrane region" description="Helical" evidence="2">
    <location>
        <begin position="136"/>
        <end position="162"/>
    </location>
</feature>
<feature type="transmembrane region" description="Helical" evidence="2">
    <location>
        <begin position="89"/>
        <end position="109"/>
    </location>
</feature>
<feature type="transmembrane region" description="Helical" evidence="2">
    <location>
        <begin position="6"/>
        <end position="24"/>
    </location>
</feature>
<dbReference type="AlphaFoldDB" id="A0A067NXT6"/>
<evidence type="ECO:0000256" key="2">
    <source>
        <dbReference type="SAM" id="Phobius"/>
    </source>
</evidence>
<dbReference type="HOGENOM" id="CLU_804395_0_0_1"/>
<protein>
    <recommendedName>
        <fullName evidence="3">DUF6534 domain-containing protein</fullName>
    </recommendedName>
</protein>
<feature type="transmembrane region" description="Helical" evidence="2">
    <location>
        <begin position="243"/>
        <end position="262"/>
    </location>
</feature>
<name>A0A067NXT6_PLEO1</name>
<keyword evidence="2" id="KW-0472">Membrane</keyword>
<dbReference type="PANTHER" id="PTHR40465">
    <property type="entry name" value="CHROMOSOME 1, WHOLE GENOME SHOTGUN SEQUENCE"/>
    <property type="match status" value="1"/>
</dbReference>
<dbReference type="Pfam" id="PF20152">
    <property type="entry name" value="DUF6534"/>
    <property type="match status" value="1"/>
</dbReference>
<feature type="domain" description="DUF6534" evidence="3">
    <location>
        <begin position="184"/>
        <end position="265"/>
    </location>
</feature>
<feature type="transmembrane region" description="Helical" evidence="2">
    <location>
        <begin position="45"/>
        <end position="69"/>
    </location>
</feature>
<feature type="transmembrane region" description="Helical" evidence="2">
    <location>
        <begin position="214"/>
        <end position="237"/>
    </location>
</feature>
<reference evidence="5" key="1">
    <citation type="journal article" date="2014" name="Proc. Natl. Acad. Sci. U.S.A.">
        <title>Extensive sampling of basidiomycete genomes demonstrates inadequacy of the white-rot/brown-rot paradigm for wood decay fungi.</title>
        <authorList>
            <person name="Riley R."/>
            <person name="Salamov A.A."/>
            <person name="Brown D.W."/>
            <person name="Nagy L.G."/>
            <person name="Floudas D."/>
            <person name="Held B.W."/>
            <person name="Levasseur A."/>
            <person name="Lombard V."/>
            <person name="Morin E."/>
            <person name="Otillar R."/>
            <person name="Lindquist E.A."/>
            <person name="Sun H."/>
            <person name="LaButti K.M."/>
            <person name="Schmutz J."/>
            <person name="Jabbour D."/>
            <person name="Luo H."/>
            <person name="Baker S.E."/>
            <person name="Pisabarro A.G."/>
            <person name="Walton J.D."/>
            <person name="Blanchette R.A."/>
            <person name="Henrissat B."/>
            <person name="Martin F."/>
            <person name="Cullen D."/>
            <person name="Hibbett D.S."/>
            <person name="Grigoriev I.V."/>
        </authorList>
    </citation>
    <scope>NUCLEOTIDE SEQUENCE [LARGE SCALE GENOMIC DNA]</scope>
    <source>
        <strain evidence="5">PC15</strain>
    </source>
</reference>
<keyword evidence="2" id="KW-0812">Transmembrane</keyword>
<dbReference type="InParanoid" id="A0A067NXT6"/>
<evidence type="ECO:0000256" key="1">
    <source>
        <dbReference type="SAM" id="MobiDB-lite"/>
    </source>
</evidence>
<keyword evidence="2" id="KW-1133">Transmembrane helix</keyword>
<evidence type="ECO:0000313" key="4">
    <source>
        <dbReference type="EMBL" id="KDQ31800.1"/>
    </source>
</evidence>
<dbReference type="STRING" id="1137138.A0A067NXT6"/>
<accession>A0A067NXT6</accession>
<dbReference type="InterPro" id="IPR045339">
    <property type="entry name" value="DUF6534"/>
</dbReference>